<evidence type="ECO:0000256" key="1">
    <source>
        <dbReference type="ARBA" id="ARBA00004141"/>
    </source>
</evidence>
<feature type="transmembrane region" description="Helical" evidence="7">
    <location>
        <begin position="188"/>
        <end position="210"/>
    </location>
</feature>
<feature type="transmembrane region" description="Helical" evidence="7">
    <location>
        <begin position="131"/>
        <end position="148"/>
    </location>
</feature>
<feature type="region of interest" description="Disordered" evidence="6">
    <location>
        <begin position="1"/>
        <end position="52"/>
    </location>
</feature>
<feature type="domain" description="Major facilitator superfamily (MFS) profile" evidence="8">
    <location>
        <begin position="61"/>
        <end position="492"/>
    </location>
</feature>
<dbReference type="PANTHER" id="PTHR23504">
    <property type="entry name" value="MAJOR FACILITATOR SUPERFAMILY DOMAIN-CONTAINING PROTEIN 10"/>
    <property type="match status" value="1"/>
</dbReference>
<sequence length="532" mass="58210">MPLTQRQPSPLPRLREDGVPFASEEDVIRGPSPAYLSPLPKSPNGSSLVTTRDKTPVPYSKLAPLLVQRWSEGLTYAIVFPYINQMILDMGVEEKSVGVWSAIAESAMMVTEAISAPFYGALADKVGRRPVLIVLQSLFGLFGVAFGLSRTVWMAILLRSSLGLLAGCGVISRTMVGELCDKSNRIQGFAIFSPSVIFGMTTAPLLGGFLAKPSGRILPASWTLFTDYPYLLPALFTGGSAAISAILCIFLLPETLQRAKRDAQPRDIEKSTNGGMQGLLKHEQFQNVLFLYGMNNAVMFAWEAIYPLFGFTNKNLGGLGLSTQTLGVVLGLSAGLSILMTIFVFPLLHGSLSESVCLRICLLSYPAAVLFFPVLWAMSFPSEGDNLPSSVWVVMTIQMVLRRTGDFATTQLDTLVLDYIPGPEYLASANALTFSVAAVGRAVGSFIVSWVFSLSTRFSSPYSPGRHLVWLVFVLLCTPSVYLANRLLHGDPMKNETNDQEERYELMNHHEGEARGTSVELHIEEDVRYRIV</sequence>
<dbReference type="GeneID" id="87952904"/>
<reference evidence="9 10" key="1">
    <citation type="submission" date="2024-01" db="EMBL/GenBank/DDBJ databases">
        <title>Comparative genomics of Cryptococcus and Kwoniella reveals pathogenesis evolution and contrasting modes of karyotype evolution via chromosome fusion or intercentromeric recombination.</title>
        <authorList>
            <person name="Coelho M.A."/>
            <person name="David-Palma M."/>
            <person name="Shea T."/>
            <person name="Bowers K."/>
            <person name="McGinley-Smith S."/>
            <person name="Mohammad A.W."/>
            <person name="Gnirke A."/>
            <person name="Yurkov A.M."/>
            <person name="Nowrousian M."/>
            <person name="Sun S."/>
            <person name="Cuomo C.A."/>
            <person name="Heitman J."/>
        </authorList>
    </citation>
    <scope>NUCLEOTIDE SEQUENCE [LARGE SCALE GENOMIC DNA]</scope>
    <source>
        <strain evidence="9">CBS 11374</strain>
    </source>
</reference>
<keyword evidence="5 7" id="KW-0472">Membrane</keyword>
<accession>A0ABZ1CQ31</accession>
<dbReference type="SUPFAM" id="SSF103473">
    <property type="entry name" value="MFS general substrate transporter"/>
    <property type="match status" value="1"/>
</dbReference>
<dbReference type="InterPro" id="IPR036259">
    <property type="entry name" value="MFS_trans_sf"/>
</dbReference>
<dbReference type="PROSITE" id="PS50850">
    <property type="entry name" value="MFS"/>
    <property type="match status" value="1"/>
</dbReference>
<dbReference type="RefSeq" id="XP_062788588.1">
    <property type="nucleotide sequence ID" value="XM_062932537.1"/>
</dbReference>
<evidence type="ECO:0000256" key="7">
    <source>
        <dbReference type="SAM" id="Phobius"/>
    </source>
</evidence>
<proteinExistence type="predicted"/>
<evidence type="ECO:0000256" key="2">
    <source>
        <dbReference type="ARBA" id="ARBA00022448"/>
    </source>
</evidence>
<dbReference type="InterPro" id="IPR011701">
    <property type="entry name" value="MFS"/>
</dbReference>
<feature type="transmembrane region" description="Helical" evidence="7">
    <location>
        <begin position="329"/>
        <end position="348"/>
    </location>
</feature>
<feature type="transmembrane region" description="Helical" evidence="7">
    <location>
        <begin position="154"/>
        <end position="176"/>
    </location>
</feature>
<feature type="transmembrane region" description="Helical" evidence="7">
    <location>
        <begin position="467"/>
        <end position="484"/>
    </location>
</feature>
<keyword evidence="3 7" id="KW-0812">Transmembrane</keyword>
<dbReference type="Proteomes" id="UP001329825">
    <property type="component" value="Chromosome 1"/>
</dbReference>
<dbReference type="PANTHER" id="PTHR23504:SF15">
    <property type="entry name" value="MAJOR FACILITATOR SUPERFAMILY (MFS) PROFILE DOMAIN-CONTAINING PROTEIN"/>
    <property type="match status" value="1"/>
</dbReference>
<name>A0ABZ1CQ31_9TREE</name>
<feature type="transmembrane region" description="Helical" evidence="7">
    <location>
        <begin position="289"/>
        <end position="309"/>
    </location>
</feature>
<feature type="transmembrane region" description="Helical" evidence="7">
    <location>
        <begin position="230"/>
        <end position="252"/>
    </location>
</feature>
<feature type="transmembrane region" description="Helical" evidence="7">
    <location>
        <begin position="431"/>
        <end position="455"/>
    </location>
</feature>
<dbReference type="EMBL" id="CP141881">
    <property type="protein sequence ID" value="WRT63848.1"/>
    <property type="molecule type" value="Genomic_DNA"/>
</dbReference>
<protein>
    <recommendedName>
        <fullName evidence="8">Major facilitator superfamily (MFS) profile domain-containing protein</fullName>
    </recommendedName>
</protein>
<evidence type="ECO:0000256" key="5">
    <source>
        <dbReference type="ARBA" id="ARBA00023136"/>
    </source>
</evidence>
<keyword evidence="4 7" id="KW-1133">Transmembrane helix</keyword>
<evidence type="ECO:0000313" key="10">
    <source>
        <dbReference type="Proteomes" id="UP001329825"/>
    </source>
</evidence>
<gene>
    <name evidence="9" type="ORF">IL334_000773</name>
</gene>
<evidence type="ECO:0000259" key="8">
    <source>
        <dbReference type="PROSITE" id="PS50850"/>
    </source>
</evidence>
<comment type="subcellular location">
    <subcellularLocation>
        <location evidence="1">Membrane</location>
        <topology evidence="1">Multi-pass membrane protein</topology>
    </subcellularLocation>
</comment>
<evidence type="ECO:0000256" key="6">
    <source>
        <dbReference type="SAM" id="MobiDB-lite"/>
    </source>
</evidence>
<keyword evidence="2" id="KW-0813">Transport</keyword>
<organism evidence="9 10">
    <name type="scientific">Kwoniella shivajii</name>
    <dbReference type="NCBI Taxonomy" id="564305"/>
    <lineage>
        <taxon>Eukaryota</taxon>
        <taxon>Fungi</taxon>
        <taxon>Dikarya</taxon>
        <taxon>Basidiomycota</taxon>
        <taxon>Agaricomycotina</taxon>
        <taxon>Tremellomycetes</taxon>
        <taxon>Tremellales</taxon>
        <taxon>Cryptococcaceae</taxon>
        <taxon>Kwoniella</taxon>
    </lineage>
</organism>
<evidence type="ECO:0000313" key="9">
    <source>
        <dbReference type="EMBL" id="WRT63848.1"/>
    </source>
</evidence>
<dbReference type="Gene3D" id="1.20.1250.20">
    <property type="entry name" value="MFS general substrate transporter like domains"/>
    <property type="match status" value="1"/>
</dbReference>
<evidence type="ECO:0000256" key="3">
    <source>
        <dbReference type="ARBA" id="ARBA00022692"/>
    </source>
</evidence>
<dbReference type="Pfam" id="PF07690">
    <property type="entry name" value="MFS_1"/>
    <property type="match status" value="1"/>
</dbReference>
<keyword evidence="10" id="KW-1185">Reference proteome</keyword>
<evidence type="ECO:0000256" key="4">
    <source>
        <dbReference type="ARBA" id="ARBA00022989"/>
    </source>
</evidence>
<dbReference type="InterPro" id="IPR020846">
    <property type="entry name" value="MFS_dom"/>
</dbReference>
<feature type="transmembrane region" description="Helical" evidence="7">
    <location>
        <begin position="360"/>
        <end position="378"/>
    </location>
</feature>